<evidence type="ECO:0000256" key="1">
    <source>
        <dbReference type="SAM" id="Phobius"/>
    </source>
</evidence>
<protein>
    <recommendedName>
        <fullName evidence="4">PsbP C-terminal domain-containing protein</fullName>
    </recommendedName>
</protein>
<dbReference type="Proteomes" id="UP000034913">
    <property type="component" value="Unassembled WGS sequence"/>
</dbReference>
<accession>A0A0G1X7H1</accession>
<reference evidence="2 3" key="1">
    <citation type="journal article" date="2015" name="Nature">
        <title>rRNA introns, odd ribosomes, and small enigmatic genomes across a large radiation of phyla.</title>
        <authorList>
            <person name="Brown C.T."/>
            <person name="Hug L.A."/>
            <person name="Thomas B.C."/>
            <person name="Sharon I."/>
            <person name="Castelle C.J."/>
            <person name="Singh A."/>
            <person name="Wilkins M.J."/>
            <person name="Williams K.H."/>
            <person name="Banfield J.F."/>
        </authorList>
    </citation>
    <scope>NUCLEOTIDE SEQUENCE [LARGE SCALE GENOMIC DNA]</scope>
</reference>
<name>A0A0G1X7H1_UNCK3</name>
<gene>
    <name evidence="2" type="ORF">VF00_C0002G0085</name>
</gene>
<sequence length="191" mass="21247">MTTTKEAISKEWLWGAVGLAVVAVGWLVWVQLHPTGPKWVTSTSRVYNYQIDHPADWTFDDSQQTFPTDVIASPDGMAMVFVSTLSDARLTDVEGRKVVLQTIEETFRDDPNHTVEFFDSSPGTTPDVKSGYAVAGSYSENDQEWRFKEIGGFGEQSGMLVVIRGNILQGAVNQYRYVVDKITESINLTST</sequence>
<evidence type="ECO:0008006" key="4">
    <source>
        <dbReference type="Google" id="ProtNLM"/>
    </source>
</evidence>
<evidence type="ECO:0000313" key="3">
    <source>
        <dbReference type="Proteomes" id="UP000034913"/>
    </source>
</evidence>
<keyword evidence="1" id="KW-1133">Transmembrane helix</keyword>
<feature type="transmembrane region" description="Helical" evidence="1">
    <location>
        <begin position="12"/>
        <end position="32"/>
    </location>
</feature>
<evidence type="ECO:0000313" key="2">
    <source>
        <dbReference type="EMBL" id="KKW26760.1"/>
    </source>
</evidence>
<organism evidence="2 3">
    <name type="scientific">candidate division Kazan bacterium GW2011_GWB1_52_7</name>
    <dbReference type="NCBI Taxonomy" id="1620414"/>
    <lineage>
        <taxon>Bacteria</taxon>
        <taxon>Bacteria division Kazan-3B-28</taxon>
    </lineage>
</organism>
<comment type="caution">
    <text evidence="2">The sequence shown here is derived from an EMBL/GenBank/DDBJ whole genome shotgun (WGS) entry which is preliminary data.</text>
</comment>
<dbReference type="AlphaFoldDB" id="A0A0G1X7H1"/>
<dbReference type="EMBL" id="LCRB01000002">
    <property type="protein sequence ID" value="KKW26760.1"/>
    <property type="molecule type" value="Genomic_DNA"/>
</dbReference>
<keyword evidence="1" id="KW-0472">Membrane</keyword>
<proteinExistence type="predicted"/>
<keyword evidence="1" id="KW-0812">Transmembrane</keyword>